<dbReference type="InParanoid" id="A0A0P0WL36"/>
<protein>
    <submittedName>
        <fullName evidence="2">Os05g0348700 protein</fullName>
    </submittedName>
</protein>
<feature type="non-terminal residue" evidence="2">
    <location>
        <position position="1"/>
    </location>
</feature>
<proteinExistence type="predicted"/>
<evidence type="ECO:0000313" key="2">
    <source>
        <dbReference type="EMBL" id="BAS93517.1"/>
    </source>
</evidence>
<dbReference type="AlphaFoldDB" id="A0A0P0WL36"/>
<feature type="compositionally biased region" description="Low complexity" evidence="1">
    <location>
        <begin position="59"/>
        <end position="71"/>
    </location>
</feature>
<gene>
    <name evidence="2" type="ordered locus">Os05g0348700</name>
    <name evidence="2" type="ORF">OSNPB_050348700</name>
</gene>
<feature type="region of interest" description="Disordered" evidence="1">
    <location>
        <begin position="15"/>
        <end position="81"/>
    </location>
</feature>
<reference evidence="2 3" key="2">
    <citation type="journal article" date="2013" name="Plant Cell Physiol.">
        <title>Rice Annotation Project Database (RAP-DB): an integrative and interactive database for rice genomics.</title>
        <authorList>
            <person name="Sakai H."/>
            <person name="Lee S.S."/>
            <person name="Tanaka T."/>
            <person name="Numa H."/>
            <person name="Kim J."/>
            <person name="Kawahara Y."/>
            <person name="Wakimoto H."/>
            <person name="Yang C.C."/>
            <person name="Iwamoto M."/>
            <person name="Abe T."/>
            <person name="Yamada Y."/>
            <person name="Muto A."/>
            <person name="Inokuchi H."/>
            <person name="Ikemura T."/>
            <person name="Matsumoto T."/>
            <person name="Sasaki T."/>
            <person name="Itoh T."/>
        </authorList>
    </citation>
    <scope>NUCLEOTIDE SEQUENCE [LARGE SCALE GENOMIC DNA]</scope>
    <source>
        <strain evidence="3">cv. Nipponbare</strain>
    </source>
</reference>
<dbReference type="PaxDb" id="39947-A0A0P0WL36"/>
<reference evidence="3" key="1">
    <citation type="journal article" date="2005" name="Nature">
        <title>The map-based sequence of the rice genome.</title>
        <authorList>
            <consortium name="International rice genome sequencing project (IRGSP)"/>
            <person name="Matsumoto T."/>
            <person name="Wu J."/>
            <person name="Kanamori H."/>
            <person name="Katayose Y."/>
            <person name="Fujisawa M."/>
            <person name="Namiki N."/>
            <person name="Mizuno H."/>
            <person name="Yamamoto K."/>
            <person name="Antonio B.A."/>
            <person name="Baba T."/>
            <person name="Sakata K."/>
            <person name="Nagamura Y."/>
            <person name="Aoki H."/>
            <person name="Arikawa K."/>
            <person name="Arita K."/>
            <person name="Bito T."/>
            <person name="Chiden Y."/>
            <person name="Fujitsuka N."/>
            <person name="Fukunaka R."/>
            <person name="Hamada M."/>
            <person name="Harada C."/>
            <person name="Hayashi A."/>
            <person name="Hijishita S."/>
            <person name="Honda M."/>
            <person name="Hosokawa S."/>
            <person name="Ichikawa Y."/>
            <person name="Idonuma A."/>
            <person name="Iijima M."/>
            <person name="Ikeda M."/>
            <person name="Ikeno M."/>
            <person name="Ito K."/>
            <person name="Ito S."/>
            <person name="Ito T."/>
            <person name="Ito Y."/>
            <person name="Ito Y."/>
            <person name="Iwabuchi A."/>
            <person name="Kamiya K."/>
            <person name="Karasawa W."/>
            <person name="Kurita K."/>
            <person name="Katagiri S."/>
            <person name="Kikuta A."/>
            <person name="Kobayashi H."/>
            <person name="Kobayashi N."/>
            <person name="Machita K."/>
            <person name="Maehara T."/>
            <person name="Masukawa M."/>
            <person name="Mizubayashi T."/>
            <person name="Mukai Y."/>
            <person name="Nagasaki H."/>
            <person name="Nagata Y."/>
            <person name="Naito S."/>
            <person name="Nakashima M."/>
            <person name="Nakama Y."/>
            <person name="Nakamichi Y."/>
            <person name="Nakamura M."/>
            <person name="Meguro A."/>
            <person name="Negishi M."/>
            <person name="Ohta I."/>
            <person name="Ohta T."/>
            <person name="Okamoto M."/>
            <person name="Ono N."/>
            <person name="Saji S."/>
            <person name="Sakaguchi M."/>
            <person name="Sakai K."/>
            <person name="Shibata M."/>
            <person name="Shimokawa T."/>
            <person name="Song J."/>
            <person name="Takazaki Y."/>
            <person name="Terasawa K."/>
            <person name="Tsugane M."/>
            <person name="Tsuji K."/>
            <person name="Ueda S."/>
            <person name="Waki K."/>
            <person name="Yamagata H."/>
            <person name="Yamamoto M."/>
            <person name="Yamamoto S."/>
            <person name="Yamane H."/>
            <person name="Yoshiki S."/>
            <person name="Yoshihara R."/>
            <person name="Yukawa K."/>
            <person name="Zhong H."/>
            <person name="Yano M."/>
            <person name="Yuan Q."/>
            <person name="Ouyang S."/>
            <person name="Liu J."/>
            <person name="Jones K.M."/>
            <person name="Gansberger K."/>
            <person name="Moffat K."/>
            <person name="Hill J."/>
            <person name="Bera J."/>
            <person name="Fadrosh D."/>
            <person name="Jin S."/>
            <person name="Johri S."/>
            <person name="Kim M."/>
            <person name="Overton L."/>
            <person name="Reardon M."/>
            <person name="Tsitrin T."/>
            <person name="Vuong H."/>
            <person name="Weaver B."/>
            <person name="Ciecko A."/>
            <person name="Tallon L."/>
            <person name="Jackson J."/>
            <person name="Pai G."/>
            <person name="Aken S.V."/>
            <person name="Utterback T."/>
            <person name="Reidmuller S."/>
            <person name="Feldblyum T."/>
            <person name="Hsiao J."/>
            <person name="Zismann V."/>
            <person name="Iobst S."/>
            <person name="de Vazeille A.R."/>
            <person name="Buell C.R."/>
            <person name="Ying K."/>
            <person name="Li Y."/>
            <person name="Lu T."/>
            <person name="Huang Y."/>
            <person name="Zhao Q."/>
            <person name="Feng Q."/>
            <person name="Zhang L."/>
            <person name="Zhu J."/>
            <person name="Weng Q."/>
            <person name="Mu J."/>
            <person name="Lu Y."/>
            <person name="Fan D."/>
            <person name="Liu Y."/>
            <person name="Guan J."/>
            <person name="Zhang Y."/>
            <person name="Yu S."/>
            <person name="Liu X."/>
            <person name="Zhang Y."/>
            <person name="Hong G."/>
            <person name="Han B."/>
            <person name="Choisne N."/>
            <person name="Demange N."/>
            <person name="Orjeda G."/>
            <person name="Samain S."/>
            <person name="Cattolico L."/>
            <person name="Pelletier E."/>
            <person name="Couloux A."/>
            <person name="Segurens B."/>
            <person name="Wincker P."/>
            <person name="D'Hont A."/>
            <person name="Scarpelli C."/>
            <person name="Weissenbach J."/>
            <person name="Salanoubat M."/>
            <person name="Quetier F."/>
            <person name="Yu Y."/>
            <person name="Kim H.R."/>
            <person name="Rambo T."/>
            <person name="Currie J."/>
            <person name="Collura K."/>
            <person name="Luo M."/>
            <person name="Yang T."/>
            <person name="Ammiraju J.S.S."/>
            <person name="Engler F."/>
            <person name="Soderlund C."/>
            <person name="Wing R.A."/>
            <person name="Palmer L.E."/>
            <person name="de la Bastide M."/>
            <person name="Spiegel L."/>
            <person name="Nascimento L."/>
            <person name="Zutavern T."/>
            <person name="O'Shaughnessy A."/>
            <person name="Dike S."/>
            <person name="Dedhia N."/>
            <person name="Preston R."/>
            <person name="Balija V."/>
            <person name="McCombie W.R."/>
            <person name="Chow T."/>
            <person name="Chen H."/>
            <person name="Chung M."/>
            <person name="Chen C."/>
            <person name="Shaw J."/>
            <person name="Wu H."/>
            <person name="Hsiao K."/>
            <person name="Chao Y."/>
            <person name="Chu M."/>
            <person name="Cheng C."/>
            <person name="Hour A."/>
            <person name="Lee P."/>
            <person name="Lin S."/>
            <person name="Lin Y."/>
            <person name="Liou J."/>
            <person name="Liu S."/>
            <person name="Hsing Y."/>
            <person name="Raghuvanshi S."/>
            <person name="Mohanty A."/>
            <person name="Bharti A.K."/>
            <person name="Gaur A."/>
            <person name="Gupta V."/>
            <person name="Kumar D."/>
            <person name="Ravi V."/>
            <person name="Vij S."/>
            <person name="Kapur A."/>
            <person name="Khurana P."/>
            <person name="Khurana P."/>
            <person name="Khurana J.P."/>
            <person name="Tyagi A.K."/>
            <person name="Gaikwad K."/>
            <person name="Singh A."/>
            <person name="Dalal V."/>
            <person name="Srivastava S."/>
            <person name="Dixit A."/>
            <person name="Pal A.K."/>
            <person name="Ghazi I.A."/>
            <person name="Yadav M."/>
            <person name="Pandit A."/>
            <person name="Bhargava A."/>
            <person name="Sureshbabu K."/>
            <person name="Batra K."/>
            <person name="Sharma T.R."/>
            <person name="Mohapatra T."/>
            <person name="Singh N.K."/>
            <person name="Messing J."/>
            <person name="Nelson A.B."/>
            <person name="Fuks G."/>
            <person name="Kavchok S."/>
            <person name="Keizer G."/>
            <person name="Linton E."/>
            <person name="Llaca V."/>
            <person name="Song R."/>
            <person name="Tanyolac B."/>
            <person name="Young S."/>
            <person name="Ho-Il K."/>
            <person name="Hahn J.H."/>
            <person name="Sangsakoo G."/>
            <person name="Vanavichit A."/>
            <person name="de Mattos Luiz.A.T."/>
            <person name="Zimmer P.D."/>
            <person name="Malone G."/>
            <person name="Dellagostin O."/>
            <person name="de Oliveira A.C."/>
            <person name="Bevan M."/>
            <person name="Bancroft I."/>
            <person name="Minx P."/>
            <person name="Cordum H."/>
            <person name="Wilson R."/>
            <person name="Cheng Z."/>
            <person name="Jin W."/>
            <person name="Jiang J."/>
            <person name="Leong S.A."/>
            <person name="Iwama H."/>
            <person name="Gojobori T."/>
            <person name="Itoh T."/>
            <person name="Niimura Y."/>
            <person name="Fujii Y."/>
            <person name="Habara T."/>
            <person name="Sakai H."/>
            <person name="Sato Y."/>
            <person name="Wilson G."/>
            <person name="Kumar K."/>
            <person name="McCouch S."/>
            <person name="Juretic N."/>
            <person name="Hoen D."/>
            <person name="Wright S."/>
            <person name="Bruskiewich R."/>
            <person name="Bureau T."/>
            <person name="Miyao A."/>
            <person name="Hirochika H."/>
            <person name="Nishikawa T."/>
            <person name="Kadowaki K."/>
            <person name="Sugiura M."/>
            <person name="Burr B."/>
            <person name="Sasaki T."/>
        </authorList>
    </citation>
    <scope>NUCLEOTIDE SEQUENCE [LARGE SCALE GENOMIC DNA]</scope>
    <source>
        <strain evidence="3">cv. Nipponbare</strain>
    </source>
</reference>
<sequence>SLSLAVSRRFQIGAHARSGGDRACAQATTRSSARGSSRRRHPLSSTLPLPHRLPVQEEATAAATPTTAVAAGSSSEVEHAR</sequence>
<keyword evidence="3" id="KW-1185">Reference proteome</keyword>
<dbReference type="Gramene" id="Os05t0348700-01">
    <property type="protein sequence ID" value="Os05t0348700-01"/>
    <property type="gene ID" value="Os05g0348700"/>
</dbReference>
<evidence type="ECO:0000313" key="3">
    <source>
        <dbReference type="Proteomes" id="UP000059680"/>
    </source>
</evidence>
<name>A0A0P0WL36_ORYSJ</name>
<dbReference type="Proteomes" id="UP000059680">
    <property type="component" value="Chromosome 5"/>
</dbReference>
<evidence type="ECO:0000256" key="1">
    <source>
        <dbReference type="SAM" id="MobiDB-lite"/>
    </source>
</evidence>
<reference evidence="2 3" key="3">
    <citation type="journal article" date="2013" name="Rice">
        <title>Improvement of the Oryza sativa Nipponbare reference genome using next generation sequence and optical map data.</title>
        <authorList>
            <person name="Kawahara Y."/>
            <person name="de la Bastide M."/>
            <person name="Hamilton J.P."/>
            <person name="Kanamori H."/>
            <person name="McCombie W.R."/>
            <person name="Ouyang S."/>
            <person name="Schwartz D.C."/>
            <person name="Tanaka T."/>
            <person name="Wu J."/>
            <person name="Zhou S."/>
            <person name="Childs K.L."/>
            <person name="Davidson R.M."/>
            <person name="Lin H."/>
            <person name="Quesada-Ocampo L."/>
            <person name="Vaillancourt B."/>
            <person name="Sakai H."/>
            <person name="Lee S.S."/>
            <person name="Kim J."/>
            <person name="Numa H."/>
            <person name="Itoh T."/>
            <person name="Buell C.R."/>
            <person name="Matsumoto T."/>
        </authorList>
    </citation>
    <scope>NUCLEOTIDE SEQUENCE [LARGE SCALE GENOMIC DNA]</scope>
    <source>
        <strain evidence="3">cv. Nipponbare</strain>
    </source>
</reference>
<organism evidence="2 3">
    <name type="scientific">Oryza sativa subsp. japonica</name>
    <name type="common">Rice</name>
    <dbReference type="NCBI Taxonomy" id="39947"/>
    <lineage>
        <taxon>Eukaryota</taxon>
        <taxon>Viridiplantae</taxon>
        <taxon>Streptophyta</taxon>
        <taxon>Embryophyta</taxon>
        <taxon>Tracheophyta</taxon>
        <taxon>Spermatophyta</taxon>
        <taxon>Magnoliopsida</taxon>
        <taxon>Liliopsida</taxon>
        <taxon>Poales</taxon>
        <taxon>Poaceae</taxon>
        <taxon>BOP clade</taxon>
        <taxon>Oryzoideae</taxon>
        <taxon>Oryzeae</taxon>
        <taxon>Oryzinae</taxon>
        <taxon>Oryza</taxon>
        <taxon>Oryza sativa</taxon>
    </lineage>
</organism>
<accession>A0A0P0WL36</accession>
<dbReference type="EMBL" id="AP014961">
    <property type="protein sequence ID" value="BAS93517.1"/>
    <property type="molecule type" value="Genomic_DNA"/>
</dbReference>